<organism evidence="2 3">
    <name type="scientific">Conidiobolus coronatus (strain ATCC 28846 / CBS 209.66 / NRRL 28638)</name>
    <name type="common">Delacroixia coronata</name>
    <dbReference type="NCBI Taxonomy" id="796925"/>
    <lineage>
        <taxon>Eukaryota</taxon>
        <taxon>Fungi</taxon>
        <taxon>Fungi incertae sedis</taxon>
        <taxon>Zoopagomycota</taxon>
        <taxon>Entomophthoromycotina</taxon>
        <taxon>Entomophthoromycetes</taxon>
        <taxon>Entomophthorales</taxon>
        <taxon>Ancylistaceae</taxon>
        <taxon>Conidiobolus</taxon>
    </lineage>
</organism>
<dbReference type="PANTHER" id="PTHR43157:SF31">
    <property type="entry name" value="PHOSPHATIDYLINOSITOL-GLYCAN BIOSYNTHESIS CLASS F PROTEIN"/>
    <property type="match status" value="1"/>
</dbReference>
<dbReference type="PANTHER" id="PTHR43157">
    <property type="entry name" value="PHOSPHATIDYLINOSITOL-GLYCAN BIOSYNTHESIS CLASS F PROTEIN-RELATED"/>
    <property type="match status" value="1"/>
</dbReference>
<dbReference type="OMA" id="NCHVICI"/>
<dbReference type="GO" id="GO:0016491">
    <property type="term" value="F:oxidoreductase activity"/>
    <property type="evidence" value="ECO:0007669"/>
    <property type="project" value="UniProtKB-KW"/>
</dbReference>
<evidence type="ECO:0000313" key="2">
    <source>
        <dbReference type="EMBL" id="KXN65743.1"/>
    </source>
</evidence>
<dbReference type="Pfam" id="PF00106">
    <property type="entry name" value="adh_short"/>
    <property type="match status" value="1"/>
</dbReference>
<dbReference type="AlphaFoldDB" id="A0A137NSI8"/>
<evidence type="ECO:0000256" key="1">
    <source>
        <dbReference type="ARBA" id="ARBA00023002"/>
    </source>
</evidence>
<reference evidence="2 3" key="1">
    <citation type="journal article" date="2015" name="Genome Biol. Evol.">
        <title>Phylogenomic analyses indicate that early fungi evolved digesting cell walls of algal ancestors of land plants.</title>
        <authorList>
            <person name="Chang Y."/>
            <person name="Wang S."/>
            <person name="Sekimoto S."/>
            <person name="Aerts A.L."/>
            <person name="Choi C."/>
            <person name="Clum A."/>
            <person name="LaButti K.M."/>
            <person name="Lindquist E.A."/>
            <person name="Yee Ngan C."/>
            <person name="Ohm R.A."/>
            <person name="Salamov A.A."/>
            <person name="Grigoriev I.V."/>
            <person name="Spatafora J.W."/>
            <person name="Berbee M.L."/>
        </authorList>
    </citation>
    <scope>NUCLEOTIDE SEQUENCE [LARGE SCALE GENOMIC DNA]</scope>
    <source>
        <strain evidence="2 3">NRRL 28638</strain>
    </source>
</reference>
<evidence type="ECO:0000313" key="3">
    <source>
        <dbReference type="Proteomes" id="UP000070444"/>
    </source>
</evidence>
<sequence>MFDNIERFTNIFKKLEVHAVDLSGKYALVTGASEGIGFYTALHLAKMGCAVTIASRSEQKCKDAVKSLKKLSNNDLIDYEILDLGSFQSVKDFSEKFNKRKSLDYLINNAGIVCRNFAKTADGIEKNTHVNHLGPVQLTLLLLPTVKKAENPRIIFLSSDLHLDTSLTLPYDLQSHQFPIGFSSYNKSKLMNVLTVRKLAREIPSSEILICAVHPGFVATDLPNNTISNNWKDYIMGKVVSIMQMLIGRTGEQGALTSVYAVTAN</sequence>
<dbReference type="InterPro" id="IPR036291">
    <property type="entry name" value="NAD(P)-bd_dom_sf"/>
</dbReference>
<dbReference type="Proteomes" id="UP000070444">
    <property type="component" value="Unassembled WGS sequence"/>
</dbReference>
<dbReference type="SUPFAM" id="SSF51735">
    <property type="entry name" value="NAD(P)-binding Rossmann-fold domains"/>
    <property type="match status" value="1"/>
</dbReference>
<accession>A0A137NSI8</accession>
<dbReference type="STRING" id="796925.A0A137NSI8"/>
<dbReference type="EMBL" id="KQ964823">
    <property type="protein sequence ID" value="KXN65743.1"/>
    <property type="molecule type" value="Genomic_DNA"/>
</dbReference>
<keyword evidence="3" id="KW-1185">Reference proteome</keyword>
<proteinExistence type="predicted"/>
<dbReference type="OrthoDB" id="542013at2759"/>
<keyword evidence="1" id="KW-0560">Oxidoreductase</keyword>
<dbReference type="Gene3D" id="3.40.50.720">
    <property type="entry name" value="NAD(P)-binding Rossmann-like Domain"/>
    <property type="match status" value="1"/>
</dbReference>
<dbReference type="InterPro" id="IPR002347">
    <property type="entry name" value="SDR_fam"/>
</dbReference>
<gene>
    <name evidence="2" type="ORF">CONCODRAFT_53459</name>
</gene>
<feature type="non-terminal residue" evidence="2">
    <location>
        <position position="265"/>
    </location>
</feature>
<name>A0A137NSI8_CONC2</name>
<dbReference type="PRINTS" id="PR00081">
    <property type="entry name" value="GDHRDH"/>
</dbReference>
<protein>
    <submittedName>
        <fullName evidence="2">NAD(P)-binding protein</fullName>
    </submittedName>
</protein>